<keyword evidence="1" id="KW-1133">Transmembrane helix</keyword>
<dbReference type="AlphaFoldDB" id="A0A5J4N863"/>
<evidence type="ECO:0000313" key="3">
    <source>
        <dbReference type="Proteomes" id="UP000324629"/>
    </source>
</evidence>
<accession>A0A5J4N863</accession>
<organism evidence="2 3">
    <name type="scientific">Paragonimus westermani</name>
    <dbReference type="NCBI Taxonomy" id="34504"/>
    <lineage>
        <taxon>Eukaryota</taxon>
        <taxon>Metazoa</taxon>
        <taxon>Spiralia</taxon>
        <taxon>Lophotrochozoa</taxon>
        <taxon>Platyhelminthes</taxon>
        <taxon>Trematoda</taxon>
        <taxon>Digenea</taxon>
        <taxon>Plagiorchiida</taxon>
        <taxon>Troglotremata</taxon>
        <taxon>Troglotrematidae</taxon>
        <taxon>Paragonimus</taxon>
    </lineage>
</organism>
<evidence type="ECO:0008006" key="4">
    <source>
        <dbReference type="Google" id="ProtNLM"/>
    </source>
</evidence>
<comment type="caution">
    <text evidence="2">The sequence shown here is derived from an EMBL/GenBank/DDBJ whole genome shotgun (WGS) entry which is preliminary data.</text>
</comment>
<keyword evidence="1" id="KW-0472">Membrane</keyword>
<feature type="transmembrane region" description="Helical" evidence="1">
    <location>
        <begin position="111"/>
        <end position="135"/>
    </location>
</feature>
<evidence type="ECO:0000256" key="1">
    <source>
        <dbReference type="SAM" id="Phobius"/>
    </source>
</evidence>
<feature type="transmembrane region" description="Helical" evidence="1">
    <location>
        <begin position="7"/>
        <end position="25"/>
    </location>
</feature>
<protein>
    <recommendedName>
        <fullName evidence="4">MARVEL domain-containing protein</fullName>
    </recommendedName>
</protein>
<sequence>MDFSVVLFTKLLITCIILILAITLPEWACGQMFGECYFENSTKKVSGVFVCAGLLCLLVTLVIDIIGLISKRSTNNRTCALVRMAFLIAGTCLLIVGLIIYVVAFRQQWSYILSVCAAVMASELTLYTACGYFGVK</sequence>
<feature type="transmembrane region" description="Helical" evidence="1">
    <location>
        <begin position="45"/>
        <end position="69"/>
    </location>
</feature>
<dbReference type="EMBL" id="QNGE01006065">
    <property type="protein sequence ID" value="KAA3671637.1"/>
    <property type="molecule type" value="Genomic_DNA"/>
</dbReference>
<feature type="transmembrane region" description="Helical" evidence="1">
    <location>
        <begin position="81"/>
        <end position="105"/>
    </location>
</feature>
<reference evidence="2 3" key="1">
    <citation type="journal article" date="2019" name="Gigascience">
        <title>Whole-genome sequence of the oriental lung fluke Paragonimus westermani.</title>
        <authorList>
            <person name="Oey H."/>
            <person name="Zakrzewski M."/>
            <person name="Narain K."/>
            <person name="Devi K.R."/>
            <person name="Agatsuma T."/>
            <person name="Nawaratna S."/>
            <person name="Gobert G.N."/>
            <person name="Jones M.K."/>
            <person name="Ragan M.A."/>
            <person name="McManus D.P."/>
            <person name="Krause L."/>
        </authorList>
    </citation>
    <scope>NUCLEOTIDE SEQUENCE [LARGE SCALE GENOMIC DNA]</scope>
    <source>
        <strain evidence="2 3">IND2009</strain>
    </source>
</reference>
<keyword evidence="3" id="KW-1185">Reference proteome</keyword>
<evidence type="ECO:0000313" key="2">
    <source>
        <dbReference type="EMBL" id="KAA3671637.1"/>
    </source>
</evidence>
<name>A0A5J4N863_9TREM</name>
<gene>
    <name evidence="2" type="ORF">DEA37_0012690</name>
</gene>
<proteinExistence type="predicted"/>
<dbReference type="Proteomes" id="UP000324629">
    <property type="component" value="Unassembled WGS sequence"/>
</dbReference>
<keyword evidence="1" id="KW-0812">Transmembrane</keyword>